<proteinExistence type="predicted"/>
<evidence type="ECO:0000259" key="17">
    <source>
        <dbReference type="Pfam" id="PF18199"/>
    </source>
</evidence>
<evidence type="ECO:0000256" key="6">
    <source>
        <dbReference type="ARBA" id="ARBA00022840"/>
    </source>
</evidence>
<dbReference type="AlphaFoldDB" id="L5KJE4"/>
<dbReference type="InterPro" id="IPR035706">
    <property type="entry name" value="AAA_9"/>
</dbReference>
<dbReference type="Gene3D" id="1.10.8.1220">
    <property type="match status" value="1"/>
</dbReference>
<evidence type="ECO:0000256" key="5">
    <source>
        <dbReference type="ARBA" id="ARBA00022741"/>
    </source>
</evidence>
<evidence type="ECO:0000256" key="3">
    <source>
        <dbReference type="ARBA" id="ARBA00022701"/>
    </source>
</evidence>
<dbReference type="Gene3D" id="1.20.920.20">
    <property type="match status" value="1"/>
</dbReference>
<sequence>MTAEVDKDFKDLKISLVHLDPDTRWQETINQIDQKLEGILGDILLAAACIVYSGVLTAEFRQLIVNKWEKLCTNNNISLSSNFSLIEVMAQKHEISRWHHQGLPLGQYSAENAILIKNGLQWPLLIDPHKQAYNWIRQMEGSRLQELYIEDSNYVKKIENAMKTGGSILLQNLPETLAPSLKAILKKDIYQRRGQYFIRVDDSEIEYNSKFRLYISTEIDNPHFPPSVYNFVTMINFTVTFQGLQDQLLSTVLSHEVPHLENQRYQLLESISLDAMTLEELEEKALTVLQNAQGYVLDDEEIVDILRKSKITSNEISKRIDAAEKAESEIQATRKNYLPLATRGALLYFLVAGLTQINYMYQFSLDWFQQVFVSSVVSRSEKQEGHSLERDKVSRKKVHEITNHSKEPKLKREKDLLEEHLKNSTDALTRNIFKVVSSALFNKHKLCFSFLLCTTIMQNNANESLTQDDIGSLPDKEWNIFLYSGILINIKGVTAQPQLNSLYEIYKNQHLHWLSDSRWKQCQYVSGHLEPFSLLCKSLLSNVLQWNAFKNSTAVYFLMRTPFPSENASLEESEKSPEERIDLTNTLLKFAQELKGTTRHVTMLSLGHGQAAKAEDLIVKALTKTEQWVFLQNCHLAASFMPRLCAIVESFNSPEVTVDPEFRLWLSSKSDSSFPIPILQKSLKIAVENPLGLKNNLLQTFGFSGTGEVTEEMFKKPDCGPWWKKLLFSLCFFNALINERKNYGVLGWNIDYEFSSSDLEVAIKVLENALSMQATIPWQELRFLIGDVVYGGCVTDDWDRRCLNTLLYKFCNPEVLEEGFSFSGIEIYLPVPASASIEDYLLVIQSLPDDDPPELLGLHPEATRGCREIQSQDFIDNLIILKPRTTHTGLKVSHEQSNDELVTEILSDMMKRVPLSVEKEECTGTPNTLKSIMSSPIWDSLYKSINAFLTTVLQDYGRSQGLSIDVLTFTHHVLSDTADTKEKELSLIIQKKLNIVRRAFKISTQSPNASNQTDSESELYTFECPVYQTPERSRTLPETGFPSNFLTSVYLSTKKPPSHWITMQVALLCEEDEK</sequence>
<dbReference type="InterPro" id="IPR042219">
    <property type="entry name" value="AAA_lid_11_sf"/>
</dbReference>
<dbReference type="Proteomes" id="UP000010552">
    <property type="component" value="Unassembled WGS sequence"/>
</dbReference>
<dbReference type="PANTHER" id="PTHR22878">
    <property type="entry name" value="DYNEIN HEAVY CHAIN 6, AXONEMAL-LIKE-RELATED"/>
    <property type="match status" value="1"/>
</dbReference>
<feature type="region of interest" description="Disordered" evidence="13">
    <location>
        <begin position="384"/>
        <end position="407"/>
    </location>
</feature>
<dbReference type="GO" id="GO:0030286">
    <property type="term" value="C:dynein complex"/>
    <property type="evidence" value="ECO:0007669"/>
    <property type="project" value="UniProtKB-KW"/>
</dbReference>
<dbReference type="EMBL" id="KB030717">
    <property type="protein sequence ID" value="ELK10653.1"/>
    <property type="molecule type" value="Genomic_DNA"/>
</dbReference>
<dbReference type="GO" id="GO:0005874">
    <property type="term" value="C:microtubule"/>
    <property type="evidence" value="ECO:0007669"/>
    <property type="project" value="UniProtKB-KW"/>
</dbReference>
<dbReference type="FunFam" id="1.10.8.1220:FF:000006">
    <property type="entry name" value="Dynein axonemal heavy chain 14"/>
    <property type="match status" value="1"/>
</dbReference>
<evidence type="ECO:0000256" key="7">
    <source>
        <dbReference type="ARBA" id="ARBA00023017"/>
    </source>
</evidence>
<feature type="domain" description="Dynein heavy chain AAA lid" evidence="16">
    <location>
        <begin position="723"/>
        <end position="862"/>
    </location>
</feature>
<dbReference type="InterPro" id="IPR043160">
    <property type="entry name" value="Dynein_C_barrel"/>
</dbReference>
<organism evidence="18 19">
    <name type="scientific">Pteropus alecto</name>
    <name type="common">Black flying fox</name>
    <dbReference type="NCBI Taxonomy" id="9402"/>
    <lineage>
        <taxon>Eukaryota</taxon>
        <taxon>Metazoa</taxon>
        <taxon>Chordata</taxon>
        <taxon>Craniata</taxon>
        <taxon>Vertebrata</taxon>
        <taxon>Euteleostomi</taxon>
        <taxon>Mammalia</taxon>
        <taxon>Eutheria</taxon>
        <taxon>Laurasiatheria</taxon>
        <taxon>Chiroptera</taxon>
        <taxon>Yinpterochiroptera</taxon>
        <taxon>Pteropodoidea</taxon>
        <taxon>Pteropodidae</taxon>
        <taxon>Pteropodinae</taxon>
        <taxon>Pteropus</taxon>
    </lineage>
</organism>
<dbReference type="Pfam" id="PF18198">
    <property type="entry name" value="AAA_lid_11"/>
    <property type="match status" value="1"/>
</dbReference>
<keyword evidence="5" id="KW-0547">Nucleotide-binding</keyword>
<dbReference type="Gene3D" id="3.10.490.20">
    <property type="match status" value="1"/>
</dbReference>
<keyword evidence="2" id="KW-0963">Cytoplasm</keyword>
<evidence type="ECO:0000313" key="19">
    <source>
        <dbReference type="Proteomes" id="UP000010552"/>
    </source>
</evidence>
<dbReference type="FunFam" id="3.40.50.300:FF:000320">
    <property type="entry name" value="Dynein, axonemal, heavy chain 5"/>
    <property type="match status" value="1"/>
</dbReference>
<evidence type="ECO:0000259" key="16">
    <source>
        <dbReference type="Pfam" id="PF18198"/>
    </source>
</evidence>
<keyword evidence="8" id="KW-0175">Coiled coil</keyword>
<keyword evidence="6" id="KW-0067">ATP-binding</keyword>
<keyword evidence="10" id="KW-0505">Motor protein</keyword>
<dbReference type="Pfam" id="PF12781">
    <property type="entry name" value="AAA_9"/>
    <property type="match status" value="1"/>
</dbReference>
<evidence type="ECO:0000256" key="12">
    <source>
        <dbReference type="ARBA" id="ARBA00023273"/>
    </source>
</evidence>
<dbReference type="InterPro" id="IPR027417">
    <property type="entry name" value="P-loop_NTPase"/>
</dbReference>
<accession>L5KJE4</accession>
<evidence type="ECO:0000256" key="2">
    <source>
        <dbReference type="ARBA" id="ARBA00022490"/>
    </source>
</evidence>
<evidence type="ECO:0000256" key="8">
    <source>
        <dbReference type="ARBA" id="ARBA00023054"/>
    </source>
</evidence>
<evidence type="ECO:0000313" key="18">
    <source>
        <dbReference type="EMBL" id="ELK10653.1"/>
    </source>
</evidence>
<evidence type="ECO:0000259" key="14">
    <source>
        <dbReference type="Pfam" id="PF03028"/>
    </source>
</evidence>
<dbReference type="Pfam" id="PF18199">
    <property type="entry name" value="Dynein_C"/>
    <property type="match status" value="1"/>
</dbReference>
<dbReference type="Gene3D" id="3.40.50.300">
    <property type="entry name" value="P-loop containing nucleotide triphosphate hydrolases"/>
    <property type="match status" value="2"/>
</dbReference>
<dbReference type="InterPro" id="IPR026983">
    <property type="entry name" value="DHC"/>
</dbReference>
<feature type="domain" description="Dynein heavy chain C-terminal" evidence="17">
    <location>
        <begin position="945"/>
        <end position="1069"/>
    </location>
</feature>
<dbReference type="Pfam" id="PF03028">
    <property type="entry name" value="Dynein_heavy"/>
    <property type="match status" value="1"/>
</dbReference>
<keyword evidence="12" id="KW-0966">Cell projection</keyword>
<keyword evidence="7" id="KW-0243">Dynein</keyword>
<dbReference type="GO" id="GO:0005524">
    <property type="term" value="F:ATP binding"/>
    <property type="evidence" value="ECO:0007669"/>
    <property type="project" value="UniProtKB-KW"/>
</dbReference>
<dbReference type="InParanoid" id="L5KJE4"/>
<keyword evidence="11" id="KW-0206">Cytoskeleton</keyword>
<dbReference type="InterPro" id="IPR041228">
    <property type="entry name" value="Dynein_C"/>
</dbReference>
<evidence type="ECO:0000256" key="11">
    <source>
        <dbReference type="ARBA" id="ARBA00023212"/>
    </source>
</evidence>
<keyword evidence="9" id="KW-0969">Cilium</keyword>
<reference evidence="19" key="1">
    <citation type="journal article" date="2013" name="Science">
        <title>Comparative analysis of bat genomes provides insight into the evolution of flight and immunity.</title>
        <authorList>
            <person name="Zhang G."/>
            <person name="Cowled C."/>
            <person name="Shi Z."/>
            <person name="Huang Z."/>
            <person name="Bishop-Lilly K.A."/>
            <person name="Fang X."/>
            <person name="Wynne J.W."/>
            <person name="Xiong Z."/>
            <person name="Baker M.L."/>
            <person name="Zhao W."/>
            <person name="Tachedjian M."/>
            <person name="Zhu Y."/>
            <person name="Zhou P."/>
            <person name="Jiang X."/>
            <person name="Ng J."/>
            <person name="Yang L."/>
            <person name="Wu L."/>
            <person name="Xiao J."/>
            <person name="Feng Y."/>
            <person name="Chen Y."/>
            <person name="Sun X."/>
            <person name="Zhang Y."/>
            <person name="Marsh G.A."/>
            <person name="Crameri G."/>
            <person name="Broder C.C."/>
            <person name="Frey K.G."/>
            <person name="Wang L.F."/>
            <person name="Wang J."/>
        </authorList>
    </citation>
    <scope>NUCLEOTIDE SEQUENCE [LARGE SCALE GENOMIC DNA]</scope>
</reference>
<dbReference type="GO" id="GO:0007018">
    <property type="term" value="P:microtubule-based movement"/>
    <property type="evidence" value="ECO:0007669"/>
    <property type="project" value="InterPro"/>
</dbReference>
<dbReference type="GO" id="GO:0008569">
    <property type="term" value="F:minus-end-directed microtubule motor activity"/>
    <property type="evidence" value="ECO:0007669"/>
    <property type="project" value="InterPro"/>
</dbReference>
<dbReference type="GO" id="GO:0045505">
    <property type="term" value="F:dynein intermediate chain binding"/>
    <property type="evidence" value="ECO:0007669"/>
    <property type="project" value="InterPro"/>
</dbReference>
<dbReference type="InterPro" id="IPR004273">
    <property type="entry name" value="Dynein_heavy_D6_P-loop"/>
</dbReference>
<keyword evidence="3" id="KW-0493">Microtubule</keyword>
<dbReference type="Gene3D" id="1.10.8.720">
    <property type="entry name" value="Region D6 of dynein motor"/>
    <property type="match status" value="1"/>
</dbReference>
<keyword evidence="19" id="KW-1185">Reference proteome</keyword>
<dbReference type="InterPro" id="IPR041658">
    <property type="entry name" value="AAA_lid_11"/>
</dbReference>
<dbReference type="Gene3D" id="6.10.140.1060">
    <property type="match status" value="1"/>
</dbReference>
<evidence type="ECO:0000256" key="9">
    <source>
        <dbReference type="ARBA" id="ARBA00023069"/>
    </source>
</evidence>
<comment type="subcellular location">
    <subcellularLocation>
        <location evidence="1">Cytoplasm</location>
        <location evidence="1">Cytoskeleton</location>
        <location evidence="1">Cilium axoneme</location>
    </subcellularLocation>
</comment>
<evidence type="ECO:0000256" key="1">
    <source>
        <dbReference type="ARBA" id="ARBA00004430"/>
    </source>
</evidence>
<feature type="domain" description="Dynein heavy chain region D6 P-loop" evidence="14">
    <location>
        <begin position="581"/>
        <end position="685"/>
    </location>
</feature>
<evidence type="ECO:0000259" key="15">
    <source>
        <dbReference type="Pfam" id="PF12781"/>
    </source>
</evidence>
<name>L5KJE4_PTEAL</name>
<evidence type="ECO:0000256" key="13">
    <source>
        <dbReference type="SAM" id="MobiDB-lite"/>
    </source>
</evidence>
<dbReference type="GO" id="GO:0051959">
    <property type="term" value="F:dynein light intermediate chain binding"/>
    <property type="evidence" value="ECO:0007669"/>
    <property type="project" value="InterPro"/>
</dbReference>
<dbReference type="FunFam" id="1.10.8.720:FF:000001">
    <property type="entry name" value="dynein heavy chain 7, axonemal"/>
    <property type="match status" value="1"/>
</dbReference>
<evidence type="ECO:0000256" key="10">
    <source>
        <dbReference type="ARBA" id="ARBA00023175"/>
    </source>
</evidence>
<keyword evidence="4" id="KW-0677">Repeat</keyword>
<dbReference type="FunFam" id="3.40.50.300:FF:000049">
    <property type="entry name" value="Dynein, axonemal, heavy chain 5"/>
    <property type="match status" value="1"/>
</dbReference>
<protein>
    <submittedName>
        <fullName evidence="18">Dynein heavy chain 14, axonemal</fullName>
    </submittedName>
</protein>
<gene>
    <name evidence="18" type="ORF">PAL_GLEAN10006259</name>
</gene>
<dbReference type="STRING" id="9402.L5KJE4"/>
<evidence type="ECO:0000256" key="4">
    <source>
        <dbReference type="ARBA" id="ARBA00022737"/>
    </source>
</evidence>
<dbReference type="PANTHER" id="PTHR22878:SF64">
    <property type="entry name" value="DYNEIN AXONEMAL HEAVY CHAIN 14"/>
    <property type="match status" value="1"/>
</dbReference>
<feature type="domain" description="Dynein heavy chain ATP-binding dynein motor region" evidence="15">
    <location>
        <begin position="97"/>
        <end position="316"/>
    </location>
</feature>
<dbReference type="GO" id="GO:0005930">
    <property type="term" value="C:axoneme"/>
    <property type="evidence" value="ECO:0007669"/>
    <property type="project" value="UniProtKB-SubCell"/>
</dbReference>